<accession>A0A917JW01</accession>
<dbReference type="OrthoDB" id="5636594at2"/>
<reference evidence="2" key="2">
    <citation type="submission" date="2020-09" db="EMBL/GenBank/DDBJ databases">
        <authorList>
            <person name="Sun Q."/>
            <person name="Ohkuma M."/>
        </authorList>
    </citation>
    <scope>NUCLEOTIDE SEQUENCE</scope>
    <source>
        <strain evidence="2">JCM 13919</strain>
    </source>
</reference>
<reference evidence="2" key="1">
    <citation type="journal article" date="2014" name="Int. J. Syst. Evol. Microbiol.">
        <title>Complete genome sequence of Corynebacterium casei LMG S-19264T (=DSM 44701T), isolated from a smear-ripened cheese.</title>
        <authorList>
            <consortium name="US DOE Joint Genome Institute (JGI-PGF)"/>
            <person name="Walter F."/>
            <person name="Albersmeier A."/>
            <person name="Kalinowski J."/>
            <person name="Ruckert C."/>
        </authorList>
    </citation>
    <scope>NUCLEOTIDE SEQUENCE</scope>
    <source>
        <strain evidence="2">JCM 13919</strain>
    </source>
</reference>
<sequence>MFQVKNIGLAVLFSSTLVYSAHVFANDYDDHARYCQEKGGVVESMPAQYLVPGRYVNGASKDFCNFYGENYFASVGLETFSSDKPSIAATYIKRLGEIGIDSPLWKGEFSNPGTNVCKNLGGASITFITSGGFVNHLGQAGVCVFGDASMVSEWTLVYIANHREGYDAIKEGVNAEPLNIRVPS</sequence>
<feature type="signal peptide" evidence="1">
    <location>
        <begin position="1"/>
        <end position="20"/>
    </location>
</feature>
<protein>
    <submittedName>
        <fullName evidence="2">Uncharacterized protein</fullName>
    </submittedName>
</protein>
<keyword evidence="3" id="KW-1185">Reference proteome</keyword>
<dbReference type="EMBL" id="BMOB01000008">
    <property type="protein sequence ID" value="GGI89665.1"/>
    <property type="molecule type" value="Genomic_DNA"/>
</dbReference>
<gene>
    <name evidence="2" type="ORF">GCM10007966_17990</name>
</gene>
<dbReference type="AlphaFoldDB" id="A0A917JW01"/>
<name>A0A917JW01_9GAMM</name>
<dbReference type="RefSeq" id="WP_131777115.1">
    <property type="nucleotide sequence ID" value="NZ_BMOB01000008.1"/>
</dbReference>
<evidence type="ECO:0000256" key="1">
    <source>
        <dbReference type="SAM" id="SignalP"/>
    </source>
</evidence>
<evidence type="ECO:0000313" key="2">
    <source>
        <dbReference type="EMBL" id="GGI89665.1"/>
    </source>
</evidence>
<organism evidence="2 3">
    <name type="scientific">Legionella impletisoli</name>
    <dbReference type="NCBI Taxonomy" id="343510"/>
    <lineage>
        <taxon>Bacteria</taxon>
        <taxon>Pseudomonadati</taxon>
        <taxon>Pseudomonadota</taxon>
        <taxon>Gammaproteobacteria</taxon>
        <taxon>Legionellales</taxon>
        <taxon>Legionellaceae</taxon>
        <taxon>Legionella</taxon>
    </lineage>
</organism>
<proteinExistence type="predicted"/>
<feature type="chain" id="PRO_5037770063" evidence="1">
    <location>
        <begin position="21"/>
        <end position="184"/>
    </location>
</feature>
<evidence type="ECO:0000313" key="3">
    <source>
        <dbReference type="Proteomes" id="UP000630149"/>
    </source>
</evidence>
<keyword evidence="1" id="KW-0732">Signal</keyword>
<comment type="caution">
    <text evidence="2">The sequence shown here is derived from an EMBL/GenBank/DDBJ whole genome shotgun (WGS) entry which is preliminary data.</text>
</comment>
<dbReference type="Proteomes" id="UP000630149">
    <property type="component" value="Unassembled WGS sequence"/>
</dbReference>